<dbReference type="EMBL" id="CAKXAJ010025064">
    <property type="protein sequence ID" value="CAH2234495.1"/>
    <property type="molecule type" value="Genomic_DNA"/>
</dbReference>
<dbReference type="GO" id="GO:0006275">
    <property type="term" value="P:regulation of DNA replication"/>
    <property type="evidence" value="ECO:0007669"/>
    <property type="project" value="InterPro"/>
</dbReference>
<proteinExistence type="predicted"/>
<sequence>MVEVSISRKMPRTTRKSLKVLQHTASDTENLVGRPSKNLKHQLIQETPVDVEVKRKNVSKEKETQVNLENKITADDLTNPDGPSTRYWQILAEKRQVALQEALDENEKLRKICEDLKQEIIRNQQLLDEANSFVEVIREELANPGTDDTGIDVNDVSTAEDTADDTVEDETDLDASKDDQ</sequence>
<accession>A0A8S4RF46</accession>
<keyword evidence="1" id="KW-0175">Coiled coil</keyword>
<comment type="caution">
    <text evidence="3">The sequence shown here is derived from an EMBL/GenBank/DDBJ whole genome shotgun (WGS) entry which is preliminary data.</text>
</comment>
<feature type="coiled-coil region" evidence="1">
    <location>
        <begin position="99"/>
        <end position="126"/>
    </location>
</feature>
<evidence type="ECO:0000313" key="4">
    <source>
        <dbReference type="Proteomes" id="UP000838756"/>
    </source>
</evidence>
<dbReference type="InterPro" id="IPR022786">
    <property type="entry name" value="Geminin/Multicilin"/>
</dbReference>
<name>A0A8S4RF46_9NEOP</name>
<evidence type="ECO:0000313" key="3">
    <source>
        <dbReference type="EMBL" id="CAH2234495.1"/>
    </source>
</evidence>
<dbReference type="Pfam" id="PF07412">
    <property type="entry name" value="Geminin"/>
    <property type="match status" value="1"/>
</dbReference>
<organism evidence="3 4">
    <name type="scientific">Pararge aegeria aegeria</name>
    <dbReference type="NCBI Taxonomy" id="348720"/>
    <lineage>
        <taxon>Eukaryota</taxon>
        <taxon>Metazoa</taxon>
        <taxon>Ecdysozoa</taxon>
        <taxon>Arthropoda</taxon>
        <taxon>Hexapoda</taxon>
        <taxon>Insecta</taxon>
        <taxon>Pterygota</taxon>
        <taxon>Neoptera</taxon>
        <taxon>Endopterygota</taxon>
        <taxon>Lepidoptera</taxon>
        <taxon>Glossata</taxon>
        <taxon>Ditrysia</taxon>
        <taxon>Papilionoidea</taxon>
        <taxon>Nymphalidae</taxon>
        <taxon>Satyrinae</taxon>
        <taxon>Satyrini</taxon>
        <taxon>Parargina</taxon>
        <taxon>Pararge</taxon>
    </lineage>
</organism>
<keyword evidence="4" id="KW-1185">Reference proteome</keyword>
<evidence type="ECO:0000256" key="1">
    <source>
        <dbReference type="SAM" id="Coils"/>
    </source>
</evidence>
<feature type="compositionally biased region" description="Acidic residues" evidence="2">
    <location>
        <begin position="161"/>
        <end position="173"/>
    </location>
</feature>
<dbReference type="Proteomes" id="UP000838756">
    <property type="component" value="Unassembled WGS sequence"/>
</dbReference>
<reference evidence="3" key="1">
    <citation type="submission" date="2022-03" db="EMBL/GenBank/DDBJ databases">
        <authorList>
            <person name="Lindestad O."/>
        </authorList>
    </citation>
    <scope>NUCLEOTIDE SEQUENCE</scope>
</reference>
<evidence type="ECO:0000256" key="2">
    <source>
        <dbReference type="SAM" id="MobiDB-lite"/>
    </source>
</evidence>
<dbReference type="AlphaFoldDB" id="A0A8S4RF46"/>
<protein>
    <submittedName>
        <fullName evidence="3">Jg1637 protein</fullName>
    </submittedName>
</protein>
<dbReference type="Gene3D" id="1.20.5.1180">
    <property type="entry name" value="Geminin coiled-coil domain"/>
    <property type="match status" value="1"/>
</dbReference>
<gene>
    <name evidence="3" type="primary">jg1637</name>
    <name evidence="3" type="ORF">PAEG_LOCUS12319</name>
</gene>
<feature type="region of interest" description="Disordered" evidence="2">
    <location>
        <begin position="141"/>
        <end position="180"/>
    </location>
</feature>
<dbReference type="OrthoDB" id="10043826at2759"/>
<dbReference type="SUPFAM" id="SSF111469">
    <property type="entry name" value="Geminin coiled-coil domain"/>
    <property type="match status" value="1"/>
</dbReference>